<comment type="caution">
    <text evidence="3">The sequence shown here is derived from an EMBL/GenBank/DDBJ whole genome shotgun (WGS) entry which is preliminary data.</text>
</comment>
<gene>
    <name evidence="3" type="ORF">K8352_14720</name>
</gene>
<dbReference type="Proteomes" id="UP001200642">
    <property type="component" value="Unassembled WGS sequence"/>
</dbReference>
<dbReference type="InterPro" id="IPR029062">
    <property type="entry name" value="Class_I_gatase-like"/>
</dbReference>
<dbReference type="EMBL" id="JAIRBC010000023">
    <property type="protein sequence ID" value="MCG2462010.1"/>
    <property type="molecule type" value="Genomic_DNA"/>
</dbReference>
<keyword evidence="4" id="KW-1185">Reference proteome</keyword>
<sequence length="639" mass="72196">MQFKYPELLWALLLLLIPILIHFFQLRRFKKTHFTNVKFLKKVVSESRKSRRLKKWLLLCTRLLLLVALILAFAQPFFANDLALKEKETVVYLDDSFSMQAKNNNESLLGSAVQELISEFPKDKPLSLFTNEKTFRNVRVKDIQNDLLNLSFTPKQLLLNEIDLKAGTLFGKTRGTIKNLILISDFQQRMVSEIPDSVPDYRRYLVQLSPDPLENISIDTVFLSKTGSENNELTVSLSGSTGVGTIPVSLTNGDKLIAKTSANFNGDQKAEISFSLPSNAVVNGKVEITDPGLAYDNKLFFNINKKKKIKVMTISEGNDEFLGRIYKDDSFQFRSFSLTSLNYSLLDNQNLIILNELPQIPTALQNALRSFKKNGGSIVVIPSNTIDTTSYNQFLANFYNTSFLEKISQDLDITGIAFSHPLYQQVFEKKTTNFQYPKVSEYYSLSTSAPPILSFGNKAPFLIGSDGVYLFSASLSTQNSNFKNSPLIVPTFFNIGDQSLKLPKLYNLMGPSVTVDVPVGLSKDQILKVSQDNYEFIPRQRAFANKTELSFGDNLDKDGIFTIKAGNSILQNISFNYPREESILVYLNPDNINAISKQGSIPHLIDDLVNDDRVVELWKWFVILALIFFGIEVLIQKLK</sequence>
<dbReference type="AlphaFoldDB" id="A0AAE3EWZ6"/>
<protein>
    <submittedName>
        <fullName evidence="3">BatA domain-containing protein</fullName>
    </submittedName>
</protein>
<dbReference type="NCBIfam" id="TIGR02226">
    <property type="entry name" value="two_anch"/>
    <property type="match status" value="1"/>
</dbReference>
<dbReference type="Pfam" id="PF07584">
    <property type="entry name" value="BatA"/>
    <property type="match status" value="1"/>
</dbReference>
<dbReference type="InterPro" id="IPR011933">
    <property type="entry name" value="Double_TM_dom"/>
</dbReference>
<keyword evidence="1" id="KW-0812">Transmembrane</keyword>
<reference evidence="3" key="1">
    <citation type="submission" date="2023-02" db="EMBL/GenBank/DDBJ databases">
        <title>Genome of Flavobacteriaceae gen. nov. sp. strain F89.</title>
        <authorList>
            <person name="Wang Y."/>
        </authorList>
    </citation>
    <scope>NUCLEOTIDE SEQUENCE</scope>
    <source>
        <strain evidence="3">F89</strain>
    </source>
</reference>
<evidence type="ECO:0000256" key="1">
    <source>
        <dbReference type="SAM" id="Phobius"/>
    </source>
</evidence>
<dbReference type="SUPFAM" id="SSF52317">
    <property type="entry name" value="Class I glutamine amidotransferase-like"/>
    <property type="match status" value="1"/>
</dbReference>
<evidence type="ECO:0000313" key="3">
    <source>
        <dbReference type="EMBL" id="MCG2462010.1"/>
    </source>
</evidence>
<organism evidence="3 4">
    <name type="scientific">Cerina litoralis</name>
    <dbReference type="NCBI Taxonomy" id="2874477"/>
    <lineage>
        <taxon>Bacteria</taxon>
        <taxon>Pseudomonadati</taxon>
        <taxon>Bacteroidota</taxon>
        <taxon>Flavobacteriia</taxon>
        <taxon>Flavobacteriales</taxon>
        <taxon>Flavobacteriaceae</taxon>
        <taxon>Cerina</taxon>
    </lineage>
</organism>
<evidence type="ECO:0000259" key="2">
    <source>
        <dbReference type="Pfam" id="PF07584"/>
    </source>
</evidence>
<dbReference type="PANTHER" id="PTHR37464">
    <property type="entry name" value="BLL2463 PROTEIN"/>
    <property type="match status" value="1"/>
</dbReference>
<feature type="domain" description="Aerotolerance regulator N-terminal" evidence="2">
    <location>
        <begin position="1"/>
        <end position="76"/>
    </location>
</feature>
<evidence type="ECO:0000313" key="4">
    <source>
        <dbReference type="Proteomes" id="UP001200642"/>
    </source>
</evidence>
<dbReference type="RefSeq" id="WP_317903151.1">
    <property type="nucleotide sequence ID" value="NZ_JAIRBC010000023.1"/>
</dbReference>
<keyword evidence="1" id="KW-1133">Transmembrane helix</keyword>
<feature type="transmembrane region" description="Helical" evidence="1">
    <location>
        <begin position="6"/>
        <end position="24"/>
    </location>
</feature>
<dbReference type="InterPro" id="IPR024163">
    <property type="entry name" value="Aerotolerance_reg_N"/>
</dbReference>
<accession>A0AAE3EWZ6</accession>
<name>A0AAE3EWZ6_9FLAO</name>
<feature type="transmembrane region" description="Helical" evidence="1">
    <location>
        <begin position="56"/>
        <end position="78"/>
    </location>
</feature>
<dbReference type="PANTHER" id="PTHR37464:SF1">
    <property type="entry name" value="BLL2463 PROTEIN"/>
    <property type="match status" value="1"/>
</dbReference>
<proteinExistence type="predicted"/>
<keyword evidence="1" id="KW-0472">Membrane</keyword>